<evidence type="ECO:0000313" key="1">
    <source>
        <dbReference type="EMBL" id="CAD8061009.1"/>
    </source>
</evidence>
<comment type="caution">
    <text evidence="1">The sequence shown here is derived from an EMBL/GenBank/DDBJ whole genome shotgun (WGS) entry which is preliminary data.</text>
</comment>
<dbReference type="AlphaFoldDB" id="A0A8S1KZV3"/>
<proteinExistence type="predicted"/>
<dbReference type="Proteomes" id="UP000688137">
    <property type="component" value="Unassembled WGS sequence"/>
</dbReference>
<reference evidence="1" key="1">
    <citation type="submission" date="2021-01" db="EMBL/GenBank/DDBJ databases">
        <authorList>
            <consortium name="Genoscope - CEA"/>
            <person name="William W."/>
        </authorList>
    </citation>
    <scope>NUCLEOTIDE SEQUENCE</scope>
</reference>
<dbReference type="EMBL" id="CAJJDM010000030">
    <property type="protein sequence ID" value="CAD8061009.1"/>
    <property type="molecule type" value="Genomic_DNA"/>
</dbReference>
<evidence type="ECO:0000313" key="2">
    <source>
        <dbReference type="Proteomes" id="UP000688137"/>
    </source>
</evidence>
<organism evidence="1 2">
    <name type="scientific">Paramecium primaurelia</name>
    <dbReference type="NCBI Taxonomy" id="5886"/>
    <lineage>
        <taxon>Eukaryota</taxon>
        <taxon>Sar</taxon>
        <taxon>Alveolata</taxon>
        <taxon>Ciliophora</taxon>
        <taxon>Intramacronucleata</taxon>
        <taxon>Oligohymenophorea</taxon>
        <taxon>Peniculida</taxon>
        <taxon>Parameciidae</taxon>
        <taxon>Paramecium</taxon>
    </lineage>
</organism>
<gene>
    <name evidence="1" type="ORF">PPRIM_AZ9-3.1.T0310093</name>
</gene>
<keyword evidence="2" id="KW-1185">Reference proteome</keyword>
<accession>A0A8S1KZV3</accession>
<protein>
    <submittedName>
        <fullName evidence="1">Uncharacterized protein</fullName>
    </submittedName>
</protein>
<name>A0A8S1KZV3_PARPR</name>
<sequence length="84" mass="10195">MFQSLMLEDQEIKIKNENNQKLIDRQSCIIQLLFMQQFQYYTNWIICLVLDSCQIYYPKGDIIMTREINMDSQQNYHNHENVAN</sequence>